<keyword evidence="2" id="KW-0472">Membrane</keyword>
<dbReference type="Proteomes" id="UP001189429">
    <property type="component" value="Unassembled WGS sequence"/>
</dbReference>
<feature type="compositionally biased region" description="Low complexity" evidence="1">
    <location>
        <begin position="1"/>
        <end position="17"/>
    </location>
</feature>
<evidence type="ECO:0000313" key="4">
    <source>
        <dbReference type="Proteomes" id="UP001189429"/>
    </source>
</evidence>
<feature type="non-terminal residue" evidence="3">
    <location>
        <position position="223"/>
    </location>
</feature>
<evidence type="ECO:0000313" key="3">
    <source>
        <dbReference type="EMBL" id="CAK0891289.1"/>
    </source>
</evidence>
<feature type="transmembrane region" description="Helical" evidence="2">
    <location>
        <begin position="116"/>
        <end position="134"/>
    </location>
</feature>
<proteinExistence type="predicted"/>
<evidence type="ECO:0000256" key="1">
    <source>
        <dbReference type="SAM" id="MobiDB-lite"/>
    </source>
</evidence>
<dbReference type="EMBL" id="CAUYUJ010019454">
    <property type="protein sequence ID" value="CAK0891289.1"/>
    <property type="molecule type" value="Genomic_DNA"/>
</dbReference>
<feature type="compositionally biased region" description="Basic and acidic residues" evidence="1">
    <location>
        <begin position="22"/>
        <end position="42"/>
    </location>
</feature>
<keyword evidence="2" id="KW-0812">Transmembrane</keyword>
<keyword evidence="4" id="KW-1185">Reference proteome</keyword>
<sequence length="223" mass="25631">MWGTSRSASSSSSASSGPRGGRTFERRMPAPTHRQRDDQRQEMAVDQRALEEWTARAHKSDCSRGMDKLFAGVDRHEVDGLKNEMFKMIFTTMGEEVEPEDLERAVVVHYQKFNQIFVVALTLLTLGLFCLFRPRDDDTVLVLTKRDGRVFAQKTERTNFCEGRNSGALLMFVRYLVILFLVLATPSLIYVLFYDNQNLDSGTDIWQQVLYEEAHLIRLLKAK</sequence>
<feature type="region of interest" description="Disordered" evidence="1">
    <location>
        <begin position="1"/>
        <end position="42"/>
    </location>
</feature>
<keyword evidence="2" id="KW-1133">Transmembrane helix</keyword>
<reference evidence="3" key="1">
    <citation type="submission" date="2023-10" db="EMBL/GenBank/DDBJ databases">
        <authorList>
            <person name="Chen Y."/>
            <person name="Shah S."/>
            <person name="Dougan E. K."/>
            <person name="Thang M."/>
            <person name="Chan C."/>
        </authorList>
    </citation>
    <scope>NUCLEOTIDE SEQUENCE [LARGE SCALE GENOMIC DNA]</scope>
</reference>
<name>A0ABN9WWS2_9DINO</name>
<protein>
    <recommendedName>
        <fullName evidence="5">Autophagy-related protein 9</fullName>
    </recommendedName>
</protein>
<gene>
    <name evidence="3" type="ORF">PCOR1329_LOCUS71273</name>
</gene>
<evidence type="ECO:0000256" key="2">
    <source>
        <dbReference type="SAM" id="Phobius"/>
    </source>
</evidence>
<feature type="transmembrane region" description="Helical" evidence="2">
    <location>
        <begin position="172"/>
        <end position="193"/>
    </location>
</feature>
<comment type="caution">
    <text evidence="3">The sequence shown here is derived from an EMBL/GenBank/DDBJ whole genome shotgun (WGS) entry which is preliminary data.</text>
</comment>
<evidence type="ECO:0008006" key="5">
    <source>
        <dbReference type="Google" id="ProtNLM"/>
    </source>
</evidence>
<accession>A0ABN9WWS2</accession>
<organism evidence="3 4">
    <name type="scientific">Prorocentrum cordatum</name>
    <dbReference type="NCBI Taxonomy" id="2364126"/>
    <lineage>
        <taxon>Eukaryota</taxon>
        <taxon>Sar</taxon>
        <taxon>Alveolata</taxon>
        <taxon>Dinophyceae</taxon>
        <taxon>Prorocentrales</taxon>
        <taxon>Prorocentraceae</taxon>
        <taxon>Prorocentrum</taxon>
    </lineage>
</organism>